<evidence type="ECO:0000256" key="7">
    <source>
        <dbReference type="RuleBase" id="RU079119"/>
    </source>
</evidence>
<comment type="similarity">
    <text evidence="7">Belongs to the DHHC palmitoyltransferase family.</text>
</comment>
<dbReference type="AlphaFoldDB" id="A0A813XC15"/>
<dbReference type="OrthoDB" id="10000426at2759"/>
<dbReference type="GO" id="GO:0006612">
    <property type="term" value="P:protein targeting to membrane"/>
    <property type="evidence" value="ECO:0007669"/>
    <property type="project" value="TreeGrafter"/>
</dbReference>
<keyword evidence="6 7" id="KW-0012">Acyltransferase</keyword>
<keyword evidence="4 7" id="KW-1133">Transmembrane helix</keyword>
<feature type="transmembrane region" description="Helical" evidence="7">
    <location>
        <begin position="26"/>
        <end position="47"/>
    </location>
</feature>
<evidence type="ECO:0000256" key="3">
    <source>
        <dbReference type="ARBA" id="ARBA00022692"/>
    </source>
</evidence>
<protein>
    <recommendedName>
        <fullName evidence="7">Palmitoyltransferase</fullName>
        <ecNumber evidence="7">2.3.1.225</ecNumber>
    </recommendedName>
</protein>
<feature type="region of interest" description="Disordered" evidence="8">
    <location>
        <begin position="468"/>
        <end position="490"/>
    </location>
</feature>
<dbReference type="EMBL" id="CAJNOJ010000024">
    <property type="protein sequence ID" value="CAF0863134.1"/>
    <property type="molecule type" value="Genomic_DNA"/>
</dbReference>
<dbReference type="Proteomes" id="UP000663852">
    <property type="component" value="Unassembled WGS sequence"/>
</dbReference>
<feature type="compositionally biased region" description="Polar residues" evidence="8">
    <location>
        <begin position="472"/>
        <end position="490"/>
    </location>
</feature>
<evidence type="ECO:0000313" key="10">
    <source>
        <dbReference type="EMBL" id="CAF0863134.1"/>
    </source>
</evidence>
<evidence type="ECO:0000256" key="1">
    <source>
        <dbReference type="ARBA" id="ARBA00004141"/>
    </source>
</evidence>
<evidence type="ECO:0000256" key="6">
    <source>
        <dbReference type="ARBA" id="ARBA00023315"/>
    </source>
</evidence>
<gene>
    <name evidence="10" type="ORF">EDS130_LOCUS7915</name>
</gene>
<evidence type="ECO:0000256" key="4">
    <source>
        <dbReference type="ARBA" id="ARBA00022989"/>
    </source>
</evidence>
<reference evidence="10" key="1">
    <citation type="submission" date="2021-02" db="EMBL/GenBank/DDBJ databases">
        <authorList>
            <person name="Nowell W R."/>
        </authorList>
    </citation>
    <scope>NUCLEOTIDE SEQUENCE</scope>
</reference>
<dbReference type="PANTHER" id="PTHR22883">
    <property type="entry name" value="ZINC FINGER DHHC DOMAIN CONTAINING PROTEIN"/>
    <property type="match status" value="1"/>
</dbReference>
<comment type="caution">
    <text evidence="10">The sequence shown here is derived from an EMBL/GenBank/DDBJ whole genome shotgun (WGS) entry which is preliminary data.</text>
</comment>
<feature type="transmembrane region" description="Helical" evidence="7">
    <location>
        <begin position="59"/>
        <end position="82"/>
    </location>
</feature>
<evidence type="ECO:0000313" key="11">
    <source>
        <dbReference type="Proteomes" id="UP000663852"/>
    </source>
</evidence>
<dbReference type="PROSITE" id="PS50216">
    <property type="entry name" value="DHHC"/>
    <property type="match status" value="1"/>
</dbReference>
<accession>A0A813XC15</accession>
<feature type="domain" description="Palmitoyltransferase DHHC" evidence="9">
    <location>
        <begin position="111"/>
        <end position="252"/>
    </location>
</feature>
<dbReference type="EC" id="2.3.1.225" evidence="7"/>
<name>A0A813XC15_ADIRI</name>
<keyword evidence="3 7" id="KW-0812">Transmembrane</keyword>
<sequence length="666" mass="76603">MAIISSGSNNPSHVARRRRNAFSLPFHYLQILSLIVIPFLILMNYLTLCVNVPTHPWQWLNIVLSSFVVLPFSIVFIIISCIDPADEQVILKSQGPRIDFDRRQHPHVITQLYCHVCSVHVSERAKHCSSCNKCVYSFDHHCIWLNTCVGGKNYRLFFSMLCLTVLGTLFMFLNSLLQFIGSFSTTSSLQLKPFYNTDRYAILMIPSSLVAFQVITAILAFFTLVICGLALYLLAFHVYLSYHGLSTYDYVVQHRMKRTVDQTINQFNQLNLAQPNESTVKQSETNHEKRKKHRHGSSNQQNGTTNQGHTSPVYVAEENHRDSPRRLQACRGSHQEAKSWPLFIVLSVRRAINGLRLRSQLNEDDEMLKIRAPYMCATRHHLSVEPDVVELHKELRKIMYRFKHEVRHIAHIIQHYPHLIFQTVPLLESSVGKLQCHLDDLEMAATFDGNTDGQANTTCNTATKRQARYKSKNNNQRLPGYQSESDSQNTQIKTFKKQEKPSPSKVSLHQSGKLQRLEMDEEQVYIITRNIHLALHTLLINTKLVHLTTKNGMKAGTSTLLFPFIYDIGKKFCLSFYYLQLLSKYVSHRAIQSENRPVPPLTDIRVNLYPANRNVITEANQFLVDNFARTVKKRSVRFNVTAQQCLPSSALTRRFSNIRTSTRTKN</sequence>
<dbReference type="PANTHER" id="PTHR22883:SF203">
    <property type="entry name" value="PALMITOYLTRANSFERASE"/>
    <property type="match status" value="1"/>
</dbReference>
<feature type="compositionally biased region" description="Polar residues" evidence="8">
    <location>
        <begin position="297"/>
        <end position="310"/>
    </location>
</feature>
<evidence type="ECO:0000256" key="5">
    <source>
        <dbReference type="ARBA" id="ARBA00023136"/>
    </source>
</evidence>
<feature type="transmembrane region" description="Helical" evidence="7">
    <location>
        <begin position="200"/>
        <end position="233"/>
    </location>
</feature>
<evidence type="ECO:0000256" key="2">
    <source>
        <dbReference type="ARBA" id="ARBA00022679"/>
    </source>
</evidence>
<feature type="region of interest" description="Disordered" evidence="8">
    <location>
        <begin position="275"/>
        <end position="312"/>
    </location>
</feature>
<keyword evidence="5 7" id="KW-0472">Membrane</keyword>
<dbReference type="GO" id="GO:0016020">
    <property type="term" value="C:membrane"/>
    <property type="evidence" value="ECO:0007669"/>
    <property type="project" value="UniProtKB-SubCell"/>
</dbReference>
<dbReference type="GO" id="GO:0005783">
    <property type="term" value="C:endoplasmic reticulum"/>
    <property type="evidence" value="ECO:0007669"/>
    <property type="project" value="TreeGrafter"/>
</dbReference>
<organism evidence="10 11">
    <name type="scientific">Adineta ricciae</name>
    <name type="common">Rotifer</name>
    <dbReference type="NCBI Taxonomy" id="249248"/>
    <lineage>
        <taxon>Eukaryota</taxon>
        <taxon>Metazoa</taxon>
        <taxon>Spiralia</taxon>
        <taxon>Gnathifera</taxon>
        <taxon>Rotifera</taxon>
        <taxon>Eurotatoria</taxon>
        <taxon>Bdelloidea</taxon>
        <taxon>Adinetida</taxon>
        <taxon>Adinetidae</taxon>
        <taxon>Adineta</taxon>
    </lineage>
</organism>
<evidence type="ECO:0000259" key="9">
    <source>
        <dbReference type="Pfam" id="PF01529"/>
    </source>
</evidence>
<dbReference type="GO" id="GO:0005794">
    <property type="term" value="C:Golgi apparatus"/>
    <property type="evidence" value="ECO:0007669"/>
    <property type="project" value="TreeGrafter"/>
</dbReference>
<keyword evidence="2 7" id="KW-0808">Transferase</keyword>
<evidence type="ECO:0000256" key="8">
    <source>
        <dbReference type="SAM" id="MobiDB-lite"/>
    </source>
</evidence>
<proteinExistence type="inferred from homology"/>
<dbReference type="GO" id="GO:0019706">
    <property type="term" value="F:protein-cysteine S-palmitoyltransferase activity"/>
    <property type="evidence" value="ECO:0007669"/>
    <property type="project" value="UniProtKB-EC"/>
</dbReference>
<comment type="catalytic activity">
    <reaction evidence="7">
        <text>L-cysteinyl-[protein] + hexadecanoyl-CoA = S-hexadecanoyl-L-cysteinyl-[protein] + CoA</text>
        <dbReference type="Rhea" id="RHEA:36683"/>
        <dbReference type="Rhea" id="RHEA-COMP:10131"/>
        <dbReference type="Rhea" id="RHEA-COMP:11032"/>
        <dbReference type="ChEBI" id="CHEBI:29950"/>
        <dbReference type="ChEBI" id="CHEBI:57287"/>
        <dbReference type="ChEBI" id="CHEBI:57379"/>
        <dbReference type="ChEBI" id="CHEBI:74151"/>
        <dbReference type="EC" id="2.3.1.225"/>
    </reaction>
</comment>
<comment type="subcellular location">
    <subcellularLocation>
        <location evidence="1">Membrane</location>
        <topology evidence="1">Multi-pass membrane protein</topology>
    </subcellularLocation>
</comment>
<dbReference type="Pfam" id="PF01529">
    <property type="entry name" value="DHHC"/>
    <property type="match status" value="1"/>
</dbReference>
<feature type="transmembrane region" description="Helical" evidence="7">
    <location>
        <begin position="156"/>
        <end position="180"/>
    </location>
</feature>
<dbReference type="InterPro" id="IPR001594">
    <property type="entry name" value="Palmitoyltrfase_DHHC"/>
</dbReference>
<comment type="domain">
    <text evidence="7">The DHHC domain is required for palmitoyltransferase activity.</text>
</comment>
<dbReference type="InterPro" id="IPR039859">
    <property type="entry name" value="PFA4/ZDH16/20/ERF2-like"/>
</dbReference>